<dbReference type="eggNOG" id="COG2197">
    <property type="taxonomic scope" value="Bacteria"/>
</dbReference>
<dbReference type="InterPro" id="IPR011006">
    <property type="entry name" value="CheY-like_superfamily"/>
</dbReference>
<proteinExistence type="predicted"/>
<keyword evidence="1" id="KW-0238">DNA-binding</keyword>
<feature type="modified residue" description="4-aspartylphosphate" evidence="2">
    <location>
        <position position="54"/>
    </location>
</feature>
<dbReference type="InterPro" id="IPR001789">
    <property type="entry name" value="Sig_transdc_resp-reg_receiver"/>
</dbReference>
<dbReference type="CDD" id="cd17535">
    <property type="entry name" value="REC_NarL-like"/>
    <property type="match status" value="1"/>
</dbReference>
<name>D8PCG3_9BACT</name>
<dbReference type="InterPro" id="IPR039420">
    <property type="entry name" value="WalR-like"/>
</dbReference>
<dbReference type="AlphaFoldDB" id="D8PCG3"/>
<dbReference type="InterPro" id="IPR058245">
    <property type="entry name" value="NreC/VraR/RcsB-like_REC"/>
</dbReference>
<evidence type="ECO:0000256" key="1">
    <source>
        <dbReference type="ARBA" id="ARBA00023125"/>
    </source>
</evidence>
<gene>
    <name evidence="4" type="ORF">NIDE1165</name>
</gene>
<keyword evidence="2" id="KW-0597">Phosphoprotein</keyword>
<dbReference type="PANTHER" id="PTHR43214">
    <property type="entry name" value="TWO-COMPONENT RESPONSE REGULATOR"/>
    <property type="match status" value="1"/>
</dbReference>
<sequence length="139" mass="15341">MSRPRVLIGDSSRAMLAFLEILLEPQFEVASSETEAEAIVLTARKISPELVILDFSLSFLEGLGAARQLYETMPNSKVVFFSSHEDPVYVTAAFEAGARGYLVKHLTVDLGHYLGRVLQGERVCCPDGLHTRVARTKDT</sequence>
<dbReference type="GO" id="GO:0000160">
    <property type="term" value="P:phosphorelay signal transduction system"/>
    <property type="evidence" value="ECO:0007669"/>
    <property type="project" value="InterPro"/>
</dbReference>
<dbReference type="KEGG" id="nde:NIDE1165"/>
<dbReference type="Gene3D" id="3.40.50.2300">
    <property type="match status" value="1"/>
</dbReference>
<organism evidence="4 5">
    <name type="scientific">Nitrospira defluvii</name>
    <dbReference type="NCBI Taxonomy" id="330214"/>
    <lineage>
        <taxon>Bacteria</taxon>
        <taxon>Pseudomonadati</taxon>
        <taxon>Nitrospirota</taxon>
        <taxon>Nitrospiria</taxon>
        <taxon>Nitrospirales</taxon>
        <taxon>Nitrospiraceae</taxon>
        <taxon>Nitrospira</taxon>
    </lineage>
</organism>
<keyword evidence="5" id="KW-1185">Reference proteome</keyword>
<accession>D8PCG3</accession>
<dbReference type="GO" id="GO:0003677">
    <property type="term" value="F:DNA binding"/>
    <property type="evidence" value="ECO:0007669"/>
    <property type="project" value="UniProtKB-KW"/>
</dbReference>
<dbReference type="Proteomes" id="UP000001660">
    <property type="component" value="Chromosome"/>
</dbReference>
<evidence type="ECO:0000313" key="5">
    <source>
        <dbReference type="Proteomes" id="UP000001660"/>
    </source>
</evidence>
<dbReference type="PROSITE" id="PS50110">
    <property type="entry name" value="RESPONSE_REGULATORY"/>
    <property type="match status" value="1"/>
</dbReference>
<feature type="domain" description="Response regulatory" evidence="3">
    <location>
        <begin position="5"/>
        <end position="119"/>
    </location>
</feature>
<dbReference type="SMART" id="SM00448">
    <property type="entry name" value="REC"/>
    <property type="match status" value="1"/>
</dbReference>
<protein>
    <submittedName>
        <fullName evidence="4">Putative Response regulator</fullName>
    </submittedName>
</protein>
<dbReference type="HOGENOM" id="CLU_1841480_0_0_0"/>
<reference evidence="4 5" key="1">
    <citation type="journal article" date="2010" name="Proc. Natl. Acad. Sci. U.S.A.">
        <title>A Nitrospira metagenome illuminates the physiology and evolution of globally important nitrite-oxidizing bacteria.</title>
        <authorList>
            <person name="Lucker S."/>
            <person name="Wagner M."/>
            <person name="Maixner F."/>
            <person name="Pelletier E."/>
            <person name="Koch H."/>
            <person name="Vacherie B."/>
            <person name="Rattei T."/>
            <person name="Sinninghe Damste J."/>
            <person name="Spieck E."/>
            <person name="Le Paslier D."/>
            <person name="Daims H."/>
        </authorList>
    </citation>
    <scope>NUCLEOTIDE SEQUENCE [LARGE SCALE GENOMIC DNA]</scope>
</reference>
<dbReference type="EMBL" id="FP929003">
    <property type="protein sequence ID" value="CBK40922.1"/>
    <property type="molecule type" value="Genomic_DNA"/>
</dbReference>
<dbReference type="Pfam" id="PF00072">
    <property type="entry name" value="Response_reg"/>
    <property type="match status" value="1"/>
</dbReference>
<evidence type="ECO:0000313" key="4">
    <source>
        <dbReference type="EMBL" id="CBK40922.1"/>
    </source>
</evidence>
<dbReference type="SUPFAM" id="SSF52172">
    <property type="entry name" value="CheY-like"/>
    <property type="match status" value="1"/>
</dbReference>
<dbReference type="STRING" id="330214.NIDE1165"/>
<evidence type="ECO:0000256" key="2">
    <source>
        <dbReference type="PROSITE-ProRule" id="PRU00169"/>
    </source>
</evidence>
<evidence type="ECO:0000259" key="3">
    <source>
        <dbReference type="PROSITE" id="PS50110"/>
    </source>
</evidence>